<dbReference type="InterPro" id="IPR036388">
    <property type="entry name" value="WH-like_DNA-bd_sf"/>
</dbReference>
<keyword evidence="3" id="KW-1185">Reference proteome</keyword>
<evidence type="ECO:0000313" key="3">
    <source>
        <dbReference type="Proteomes" id="UP001428817"/>
    </source>
</evidence>
<proteinExistence type="predicted"/>
<evidence type="ECO:0000313" key="2">
    <source>
        <dbReference type="EMBL" id="GAA5157157.1"/>
    </source>
</evidence>
<evidence type="ECO:0000259" key="1">
    <source>
        <dbReference type="PROSITE" id="PS50995"/>
    </source>
</evidence>
<dbReference type="EMBL" id="BAABJP010000015">
    <property type="protein sequence ID" value="GAA5157157.1"/>
    <property type="molecule type" value="Genomic_DNA"/>
</dbReference>
<dbReference type="InterPro" id="IPR000835">
    <property type="entry name" value="HTH_MarR-typ"/>
</dbReference>
<dbReference type="Pfam" id="PF01047">
    <property type="entry name" value="MarR"/>
    <property type="match status" value="1"/>
</dbReference>
<feature type="domain" description="HTH marR-type" evidence="1">
    <location>
        <begin position="7"/>
        <end position="142"/>
    </location>
</feature>
<dbReference type="PANTHER" id="PTHR39515">
    <property type="entry name" value="CONSERVED PROTEIN"/>
    <property type="match status" value="1"/>
</dbReference>
<comment type="caution">
    <text evidence="2">The sequence shown here is derived from an EMBL/GenBank/DDBJ whole genome shotgun (WGS) entry which is preliminary data.</text>
</comment>
<dbReference type="InterPro" id="IPR052526">
    <property type="entry name" value="HTH-type_Bedaq_tolerance"/>
</dbReference>
<dbReference type="PROSITE" id="PS50995">
    <property type="entry name" value="HTH_MARR_2"/>
    <property type="match status" value="1"/>
</dbReference>
<gene>
    <name evidence="2" type="ORF">GCM10023321_34930</name>
</gene>
<dbReference type="Gene3D" id="1.10.10.10">
    <property type="entry name" value="Winged helix-like DNA-binding domain superfamily/Winged helix DNA-binding domain"/>
    <property type="match status" value="1"/>
</dbReference>
<reference evidence="3" key="1">
    <citation type="journal article" date="2019" name="Int. J. Syst. Evol. Microbiol.">
        <title>The Global Catalogue of Microorganisms (GCM) 10K type strain sequencing project: providing services to taxonomists for standard genome sequencing and annotation.</title>
        <authorList>
            <consortium name="The Broad Institute Genomics Platform"/>
            <consortium name="The Broad Institute Genome Sequencing Center for Infectious Disease"/>
            <person name="Wu L."/>
            <person name="Ma J."/>
        </authorList>
    </citation>
    <scope>NUCLEOTIDE SEQUENCE [LARGE SCALE GENOMIC DNA]</scope>
    <source>
        <strain evidence="3">JCM 18303</strain>
    </source>
</reference>
<protein>
    <recommendedName>
        <fullName evidence="1">HTH marR-type domain-containing protein</fullName>
    </recommendedName>
</protein>
<name>A0ABP9Q625_9PSEU</name>
<dbReference type="InterPro" id="IPR036390">
    <property type="entry name" value="WH_DNA-bd_sf"/>
</dbReference>
<accession>A0ABP9Q625</accession>
<dbReference type="Proteomes" id="UP001428817">
    <property type="component" value="Unassembled WGS sequence"/>
</dbReference>
<dbReference type="SMART" id="SM00347">
    <property type="entry name" value="HTH_MARR"/>
    <property type="match status" value="1"/>
</dbReference>
<dbReference type="SUPFAM" id="SSF46785">
    <property type="entry name" value="Winged helix' DNA-binding domain"/>
    <property type="match status" value="1"/>
</dbReference>
<dbReference type="PANTHER" id="PTHR39515:SF2">
    <property type="entry name" value="HTH-TYPE TRANSCRIPTIONAL REGULATOR RV0880"/>
    <property type="match status" value="1"/>
</dbReference>
<organism evidence="2 3">
    <name type="scientific">Pseudonocardia eucalypti</name>
    <dbReference type="NCBI Taxonomy" id="648755"/>
    <lineage>
        <taxon>Bacteria</taxon>
        <taxon>Bacillati</taxon>
        <taxon>Actinomycetota</taxon>
        <taxon>Actinomycetes</taxon>
        <taxon>Pseudonocardiales</taxon>
        <taxon>Pseudonocardiaceae</taxon>
        <taxon>Pseudonocardia</taxon>
    </lineage>
</organism>
<sequence>MVSAEETLPLVIALHRLLRGLRRASGDGATPPTQLIVLGLLTQHGPMRIGELAVRIPCSQPTATAVVATMRQNGLVSRAPDPNDGRGVYVAPTEEGLRTLRSVARGEAEVLAELLATVPPEDRTAVLDAAPVFLALADRTAPSP</sequence>